<dbReference type="OrthoDB" id="660555at2759"/>
<evidence type="ECO:0000313" key="2">
    <source>
        <dbReference type="Proteomes" id="UP000274429"/>
    </source>
</evidence>
<evidence type="ECO:0000313" key="1">
    <source>
        <dbReference type="EMBL" id="VDM33892.1"/>
    </source>
</evidence>
<dbReference type="STRING" id="6205.A0A0R3X6N2"/>
<protein>
    <submittedName>
        <fullName evidence="3">DH domain-containing protein</fullName>
    </submittedName>
</protein>
<organism evidence="3">
    <name type="scientific">Hydatigena taeniaeformis</name>
    <name type="common">Feline tapeworm</name>
    <name type="synonym">Taenia taeniaeformis</name>
    <dbReference type="NCBI Taxonomy" id="6205"/>
    <lineage>
        <taxon>Eukaryota</taxon>
        <taxon>Metazoa</taxon>
        <taxon>Spiralia</taxon>
        <taxon>Lophotrochozoa</taxon>
        <taxon>Platyhelminthes</taxon>
        <taxon>Cestoda</taxon>
        <taxon>Eucestoda</taxon>
        <taxon>Cyclophyllidea</taxon>
        <taxon>Taeniidae</taxon>
        <taxon>Hydatigera</taxon>
    </lineage>
</organism>
<dbReference type="SUPFAM" id="SSF48065">
    <property type="entry name" value="DBL homology domain (DH-domain)"/>
    <property type="match status" value="1"/>
</dbReference>
<keyword evidence="2" id="KW-1185">Reference proteome</keyword>
<dbReference type="Gene3D" id="1.20.900.10">
    <property type="entry name" value="Dbl homology (DH) domain"/>
    <property type="match status" value="1"/>
</dbReference>
<dbReference type="InterPro" id="IPR035899">
    <property type="entry name" value="DBL_dom_sf"/>
</dbReference>
<dbReference type="Proteomes" id="UP000274429">
    <property type="component" value="Unassembled WGS sequence"/>
</dbReference>
<reference evidence="3" key="1">
    <citation type="submission" date="2017-02" db="UniProtKB">
        <authorList>
            <consortium name="WormBaseParasite"/>
        </authorList>
    </citation>
    <scope>IDENTIFICATION</scope>
</reference>
<proteinExistence type="predicted"/>
<sequence length="289" mass="32195">MGVVTGVAGTPPSIRRRMGQMLARSTPDINAEYTPLAAAQADRLRSRLKAFENGNLPKIPQELLALFPQNLQRHDFSVIEKMWNHLTSAENQDTDLNSNNASKKTKEQQLSAIMELLHTEACYIKTLEMLIDVHIAVYLDLTKSTTSPHDYAYRSGSLNRLGMVPSMDSIVPNELAPSTPTASTTGLGMRRRFRGRGSHDFTSSSSSLSNISTFSLSDYPGFTAPPFEDVFGNIGIIYKVNHQFWTDCFEPGIINDNTIDVKFCIRNMKKAFSQVSLDLYLSPVPKINE</sequence>
<gene>
    <name evidence="1" type="ORF">TTAC_LOCUS9158</name>
</gene>
<dbReference type="WBParaSite" id="TTAC_0000917301-mRNA-1">
    <property type="protein sequence ID" value="TTAC_0000917301-mRNA-1"/>
    <property type="gene ID" value="TTAC_0000917301"/>
</dbReference>
<accession>A0A0R3X6N2</accession>
<name>A0A0R3X6N2_HYDTA</name>
<dbReference type="AlphaFoldDB" id="A0A0R3X6N2"/>
<dbReference type="EMBL" id="UYWX01020696">
    <property type="protein sequence ID" value="VDM33892.1"/>
    <property type="molecule type" value="Genomic_DNA"/>
</dbReference>
<reference evidence="1 2" key="2">
    <citation type="submission" date="2018-11" db="EMBL/GenBank/DDBJ databases">
        <authorList>
            <consortium name="Pathogen Informatics"/>
        </authorList>
    </citation>
    <scope>NUCLEOTIDE SEQUENCE [LARGE SCALE GENOMIC DNA]</scope>
</reference>
<evidence type="ECO:0000313" key="3">
    <source>
        <dbReference type="WBParaSite" id="TTAC_0000917301-mRNA-1"/>
    </source>
</evidence>